<evidence type="ECO:0000256" key="1">
    <source>
        <dbReference type="SAM" id="MobiDB-lite"/>
    </source>
</evidence>
<feature type="compositionally biased region" description="Basic and acidic residues" evidence="1">
    <location>
        <begin position="863"/>
        <end position="878"/>
    </location>
</feature>
<feature type="region of interest" description="Disordered" evidence="1">
    <location>
        <begin position="836"/>
        <end position="915"/>
    </location>
</feature>
<dbReference type="EMBL" id="JAPFFF010000006">
    <property type="protein sequence ID" value="KAK8887038.1"/>
    <property type="molecule type" value="Genomic_DNA"/>
</dbReference>
<dbReference type="Proteomes" id="UP001470230">
    <property type="component" value="Unassembled WGS sequence"/>
</dbReference>
<accession>A0ABR2K861</accession>
<keyword evidence="3" id="KW-1185">Reference proteome</keyword>
<feature type="compositionally biased region" description="Low complexity" evidence="1">
    <location>
        <begin position="846"/>
        <end position="862"/>
    </location>
</feature>
<gene>
    <name evidence="2" type="ORF">M9Y10_038074</name>
</gene>
<feature type="compositionally biased region" description="Acidic residues" evidence="1">
    <location>
        <begin position="899"/>
        <end position="910"/>
    </location>
</feature>
<evidence type="ECO:0000313" key="3">
    <source>
        <dbReference type="Proteomes" id="UP001470230"/>
    </source>
</evidence>
<evidence type="ECO:0000313" key="2">
    <source>
        <dbReference type="EMBL" id="KAK8887038.1"/>
    </source>
</evidence>
<sequence length="1134" mass="128933">MKTSFLPTDVDLSLPIIIFPIGRVGGNSFDILNGLHCLSFNCSLDSDKYPDLKQVCQSKNVPLPKEIRSTIFILNDESDFSKIHFRFQLEPSLLFLKWFVVIVFIDGVLNNDIPRLQEYVKTLSISSDTNHFFHYFIFAYGNNGNNVNRDIFEKYKTDDQLFFFFLDNKNDKNESNLISSIIDFLCPLIVQSIQNHVAAIVTTDNVSSRKKMRTNKSVSAIPRASLTFLSSSLPDKVKIFTETIKIFENEKNVDNQKYGEMYELLGILEMEHPGTAKKYQLLDRIPNIYHWELEEKNDILLLFSLSASYFMKNLPLRALDCCFRIFSFFYNSASISATSNSSNNTLTAASNGSNSNISASNTAFINNKTITFLIDECIVILEKLNDEDLMQNHGLELIAHISRLGQIRKIPMVCYQISKILRFRAKADFLLMGIRFIYEQNQCSNNQLLIQNLVEPMVEILLKSVVFPLEKCSVIFKILSTIGDFLPKEKQDFLFMKMIDLSIGDVRIPCDIGLKVSYARIIPPSIEIIEINSIEKSQSNSIFLYNCLQKKPHRSITDLDSSASNIAIGVGSQFRIEFDLYNSFSLDLPVFISCTKTNHCSSEDYPCPLKAKSNNTLVCCLTPFEEGEIVINSVDCVIYSGVQKIIFPYTLKVKAIDGVASFSVRTELPIKQTIELYDGEVYRVRMWITNTGSCEIDNLSLRFDPSYLKLTNKMHKIYDESEISKVIPPSENILVNLDFEIVRQMESISFDVVAQTPLNKSYEAVCHVEQPINVNLGLNIISISLLNHLPENRFDQSRFVFVAVNIKNNTEETFHYTASFSSPSKSHQNIENNQIKFSNNDEIKNNKNSKIDNSNSSNNNNDNGKDSSDDDINFKNNDDDSNDNDNSRISDDKNNNGNSDEEDDNDDENNNDFNYLGVLSSKPRKGLFIGNETTTLILPIAKSDIENPPICADRAQKISAARSEEVKLGQKLTNKQRKLLDLRVDMAEFIKASLNFKWKRGGVRQGKLSLNSALPAESLLKEVEIKRPQTICSFCYIDSNENLAKIQTKRKVSLNVCFKFASVKVCKIDLGIYEDSDNGIMWNGLLEREKINDDGDNCFKFLFYFVNPGKFTFTIKYVTFDSVKGSYPIKVNVI</sequence>
<proteinExistence type="predicted"/>
<name>A0ABR2K861_9EUKA</name>
<protein>
    <submittedName>
        <fullName evidence="2">Uncharacterized protein</fullName>
    </submittedName>
</protein>
<comment type="caution">
    <text evidence="2">The sequence shown here is derived from an EMBL/GenBank/DDBJ whole genome shotgun (WGS) entry which is preliminary data.</text>
</comment>
<reference evidence="2 3" key="1">
    <citation type="submission" date="2024-04" db="EMBL/GenBank/DDBJ databases">
        <title>Tritrichomonas musculus Genome.</title>
        <authorList>
            <person name="Alves-Ferreira E."/>
            <person name="Grigg M."/>
            <person name="Lorenzi H."/>
            <person name="Galac M."/>
        </authorList>
    </citation>
    <scope>NUCLEOTIDE SEQUENCE [LARGE SCALE GENOMIC DNA]</scope>
    <source>
        <strain evidence="2 3">EAF2021</strain>
    </source>
</reference>
<feature type="compositionally biased region" description="Basic and acidic residues" evidence="1">
    <location>
        <begin position="885"/>
        <end position="894"/>
    </location>
</feature>
<organism evidence="2 3">
    <name type="scientific">Tritrichomonas musculus</name>
    <dbReference type="NCBI Taxonomy" id="1915356"/>
    <lineage>
        <taxon>Eukaryota</taxon>
        <taxon>Metamonada</taxon>
        <taxon>Parabasalia</taxon>
        <taxon>Tritrichomonadida</taxon>
        <taxon>Tritrichomonadidae</taxon>
        <taxon>Tritrichomonas</taxon>
    </lineage>
</organism>